<keyword evidence="4" id="KW-0547">Nucleotide-binding</keyword>
<proteinExistence type="inferred from homology"/>
<comment type="similarity">
    <text evidence="2">Belongs to the ATP-dependent AMP-binding enzyme family.</text>
</comment>
<dbReference type="AlphaFoldDB" id="A0A9P8YCF1"/>
<dbReference type="InterPro" id="IPR042099">
    <property type="entry name" value="ANL_N_sf"/>
</dbReference>
<evidence type="ECO:0000259" key="7">
    <source>
        <dbReference type="Pfam" id="PF13193"/>
    </source>
</evidence>
<evidence type="ECO:0000256" key="4">
    <source>
        <dbReference type="ARBA" id="ARBA00022741"/>
    </source>
</evidence>
<dbReference type="Gene3D" id="3.30.300.30">
    <property type="match status" value="1"/>
</dbReference>
<evidence type="ECO:0000313" key="8">
    <source>
        <dbReference type="EMBL" id="KAH7035380.1"/>
    </source>
</evidence>
<dbReference type="CDD" id="cd05911">
    <property type="entry name" value="Firefly_Luc_like"/>
    <property type="match status" value="1"/>
</dbReference>
<dbReference type="SUPFAM" id="SSF56801">
    <property type="entry name" value="Acetyl-CoA synthetase-like"/>
    <property type="match status" value="1"/>
</dbReference>
<name>A0A9P8YCF1_9PEZI</name>
<evidence type="ECO:0000259" key="6">
    <source>
        <dbReference type="Pfam" id="PF00501"/>
    </source>
</evidence>
<dbReference type="PANTHER" id="PTHR24096">
    <property type="entry name" value="LONG-CHAIN-FATTY-ACID--COA LIGASE"/>
    <property type="match status" value="1"/>
</dbReference>
<dbReference type="PANTHER" id="PTHR24096:SF149">
    <property type="entry name" value="AMP-BINDING DOMAIN-CONTAINING PROTEIN-RELATED"/>
    <property type="match status" value="1"/>
</dbReference>
<dbReference type="InterPro" id="IPR025110">
    <property type="entry name" value="AMP-bd_C"/>
</dbReference>
<keyword evidence="5" id="KW-0067">ATP-binding</keyword>
<dbReference type="RefSeq" id="XP_046015473.1">
    <property type="nucleotide sequence ID" value="XM_046158373.1"/>
</dbReference>
<accession>A0A9P8YCF1</accession>
<dbReference type="FunFam" id="3.30.300.30:FF:000007">
    <property type="entry name" value="4-coumarate--CoA ligase 2"/>
    <property type="match status" value="1"/>
</dbReference>
<dbReference type="GeneID" id="70187919"/>
<sequence length="555" mass="61540">MPVKAVYPDVVIPDEDLWTYQFEQKSKPFAEDREIYIDPDTGRSYTWAQTKATALEFGRGLRAAWGFQKGDVLGFFSNNTIDFAPAFFGVLWCGGAAMTANPAYTATELAFQLKDSGSRGIITQAAFLPIATAAAKEAGIPLDRIILMGDGRDQQFKHFTSIRDTANKISPSSRARLDPKKDLAFLVYSSGTTGLPKGVMLTHTNVVANLVQLLDLDGKYNGLHHTGEPDGKGDKQLAILPFFHIYGLTCIALQGLKMGLQVVVMPKFDLERTCQIIQKHQITYMCIPPPIVLALAKHPLVDKYDLSSVKWLNSGAAPLGKELVEMVWQRLKIPVMQGYGLSETSPTLTKGAVADWAKYNGSCGKLLPNILAKIVDMDGNELAQGEEGELWVKGPNVFPGYLNRPELAADTFSKDGYFRTGDIGYYDKKGNFYITDRLKELIKYKGFQVPPAELEAKLLGNPQIDDACVIPAHDRERETEVPRAYVVLKPGTEKSDAKAREIQEWLDAQVAEHKKLRGGVRFVDEIPKNASGKLLRRVVREMARKEDRVEQGAKL</sequence>
<dbReference type="Proteomes" id="UP000756346">
    <property type="component" value="Unassembled WGS sequence"/>
</dbReference>
<organism evidence="8 9">
    <name type="scientific">Microdochium trichocladiopsis</name>
    <dbReference type="NCBI Taxonomy" id="1682393"/>
    <lineage>
        <taxon>Eukaryota</taxon>
        <taxon>Fungi</taxon>
        <taxon>Dikarya</taxon>
        <taxon>Ascomycota</taxon>
        <taxon>Pezizomycotina</taxon>
        <taxon>Sordariomycetes</taxon>
        <taxon>Xylariomycetidae</taxon>
        <taxon>Xylariales</taxon>
        <taxon>Microdochiaceae</taxon>
        <taxon>Microdochium</taxon>
    </lineage>
</organism>
<feature type="domain" description="AMP-binding enzyme C-terminal" evidence="7">
    <location>
        <begin position="453"/>
        <end position="533"/>
    </location>
</feature>
<gene>
    <name evidence="8" type="ORF">B0I36DRAFT_360761</name>
</gene>
<dbReference type="FunFam" id="3.40.50.12780:FF:000003">
    <property type="entry name" value="Long-chain-fatty-acid--CoA ligase FadD"/>
    <property type="match status" value="1"/>
</dbReference>
<evidence type="ECO:0000256" key="1">
    <source>
        <dbReference type="ARBA" id="ARBA00004924"/>
    </source>
</evidence>
<dbReference type="EMBL" id="JAGTJQ010000003">
    <property type="protein sequence ID" value="KAH7035380.1"/>
    <property type="molecule type" value="Genomic_DNA"/>
</dbReference>
<evidence type="ECO:0000256" key="5">
    <source>
        <dbReference type="ARBA" id="ARBA00022840"/>
    </source>
</evidence>
<evidence type="ECO:0000313" key="9">
    <source>
        <dbReference type="Proteomes" id="UP000756346"/>
    </source>
</evidence>
<dbReference type="InterPro" id="IPR000873">
    <property type="entry name" value="AMP-dep_synth/lig_dom"/>
</dbReference>
<reference evidence="8" key="1">
    <citation type="journal article" date="2021" name="Nat. Commun.">
        <title>Genetic determinants of endophytism in the Arabidopsis root mycobiome.</title>
        <authorList>
            <person name="Mesny F."/>
            <person name="Miyauchi S."/>
            <person name="Thiergart T."/>
            <person name="Pickel B."/>
            <person name="Atanasova L."/>
            <person name="Karlsson M."/>
            <person name="Huettel B."/>
            <person name="Barry K.W."/>
            <person name="Haridas S."/>
            <person name="Chen C."/>
            <person name="Bauer D."/>
            <person name="Andreopoulos W."/>
            <person name="Pangilinan J."/>
            <person name="LaButti K."/>
            <person name="Riley R."/>
            <person name="Lipzen A."/>
            <person name="Clum A."/>
            <person name="Drula E."/>
            <person name="Henrissat B."/>
            <person name="Kohler A."/>
            <person name="Grigoriev I.V."/>
            <person name="Martin F.M."/>
            <person name="Hacquard S."/>
        </authorList>
    </citation>
    <scope>NUCLEOTIDE SEQUENCE</scope>
    <source>
        <strain evidence="8">MPI-CAGE-CH-0230</strain>
    </source>
</reference>
<dbReference type="Pfam" id="PF13193">
    <property type="entry name" value="AMP-binding_C"/>
    <property type="match status" value="1"/>
</dbReference>
<dbReference type="OrthoDB" id="6509636at2759"/>
<dbReference type="InterPro" id="IPR045851">
    <property type="entry name" value="AMP-bd_C_sf"/>
</dbReference>
<dbReference type="PROSITE" id="PS00455">
    <property type="entry name" value="AMP_BINDING"/>
    <property type="match status" value="1"/>
</dbReference>
<dbReference type="GO" id="GO:0005524">
    <property type="term" value="F:ATP binding"/>
    <property type="evidence" value="ECO:0007669"/>
    <property type="project" value="UniProtKB-KW"/>
</dbReference>
<dbReference type="InterPro" id="IPR020845">
    <property type="entry name" value="AMP-binding_CS"/>
</dbReference>
<comment type="caution">
    <text evidence="8">The sequence shown here is derived from an EMBL/GenBank/DDBJ whole genome shotgun (WGS) entry which is preliminary data.</text>
</comment>
<comment type="pathway">
    <text evidence="1">Siderophore biosynthesis.</text>
</comment>
<evidence type="ECO:0000256" key="2">
    <source>
        <dbReference type="ARBA" id="ARBA00006432"/>
    </source>
</evidence>
<feature type="domain" description="AMP-dependent synthetase/ligase" evidence="6">
    <location>
        <begin position="27"/>
        <end position="402"/>
    </location>
</feature>
<evidence type="ECO:0000256" key="3">
    <source>
        <dbReference type="ARBA" id="ARBA00022598"/>
    </source>
</evidence>
<dbReference type="Pfam" id="PF00501">
    <property type="entry name" value="AMP-binding"/>
    <property type="match status" value="1"/>
</dbReference>
<dbReference type="GO" id="GO:0016405">
    <property type="term" value="F:CoA-ligase activity"/>
    <property type="evidence" value="ECO:0007669"/>
    <property type="project" value="TreeGrafter"/>
</dbReference>
<dbReference type="Gene3D" id="3.40.50.12780">
    <property type="entry name" value="N-terminal domain of ligase-like"/>
    <property type="match status" value="1"/>
</dbReference>
<keyword evidence="9" id="KW-1185">Reference proteome</keyword>
<keyword evidence="3 8" id="KW-0436">Ligase</keyword>
<protein>
    <submittedName>
        <fullName evidence="8">4-coumarate-CoA ligase-like protein</fullName>
    </submittedName>
</protein>